<keyword evidence="2" id="KW-0446">Lipid-binding</keyword>
<dbReference type="InterPro" id="IPR002446">
    <property type="entry name" value="Lipocalin_bac"/>
</dbReference>
<dbReference type="Gene3D" id="2.40.128.20">
    <property type="match status" value="1"/>
</dbReference>
<dbReference type="PANTHER" id="PTHR10612">
    <property type="entry name" value="APOLIPOPROTEIN D"/>
    <property type="match status" value="1"/>
</dbReference>
<evidence type="ECO:0000313" key="4">
    <source>
        <dbReference type="EMBL" id="PWD87881.1"/>
    </source>
</evidence>
<dbReference type="PIRSF" id="PIRSF036893">
    <property type="entry name" value="Lipocalin_ApoD"/>
    <property type="match status" value="1"/>
</dbReference>
<dbReference type="Proteomes" id="UP000245217">
    <property type="component" value="Unassembled WGS sequence"/>
</dbReference>
<dbReference type="PRINTS" id="PR01171">
    <property type="entry name" value="BCTLIPOCALIN"/>
</dbReference>
<dbReference type="EMBL" id="QEWW01000001">
    <property type="protein sequence ID" value="PWD87881.1"/>
    <property type="molecule type" value="Genomic_DNA"/>
</dbReference>
<gene>
    <name evidence="4" type="ORF">DC077_00955</name>
    <name evidence="5" type="ORF">DC078_04745</name>
</gene>
<keyword evidence="2" id="KW-0472">Membrane</keyword>
<dbReference type="Proteomes" id="UP000245059">
    <property type="component" value="Unassembled WGS sequence"/>
</dbReference>
<proteinExistence type="inferred from homology"/>
<evidence type="ECO:0000256" key="1">
    <source>
        <dbReference type="ARBA" id="ARBA00006889"/>
    </source>
</evidence>
<dbReference type="InterPro" id="IPR000566">
    <property type="entry name" value="Lipocln_cytosolic_FA-bd_dom"/>
</dbReference>
<dbReference type="GO" id="GO:0006950">
    <property type="term" value="P:response to stress"/>
    <property type="evidence" value="ECO:0007669"/>
    <property type="project" value="UniProtKB-ARBA"/>
</dbReference>
<evidence type="ECO:0000313" key="5">
    <source>
        <dbReference type="EMBL" id="PWD93126.1"/>
    </source>
</evidence>
<dbReference type="PANTHER" id="PTHR10612:SF34">
    <property type="entry name" value="APOLIPOPROTEIN D"/>
    <property type="match status" value="1"/>
</dbReference>
<evidence type="ECO:0000313" key="6">
    <source>
        <dbReference type="Proteomes" id="UP000245059"/>
    </source>
</evidence>
<dbReference type="InterPro" id="IPR012674">
    <property type="entry name" value="Calycin"/>
</dbReference>
<dbReference type="RefSeq" id="WP_109201450.1">
    <property type="nucleotide sequence ID" value="NZ_QEWS01000003.1"/>
</dbReference>
<comment type="similarity">
    <text evidence="1 2">Belongs to the calycin superfamily. Lipocalin family.</text>
</comment>
<accession>A0A2U2AT32</accession>
<evidence type="ECO:0000259" key="3">
    <source>
        <dbReference type="Pfam" id="PF08212"/>
    </source>
</evidence>
<comment type="subunit">
    <text evidence="2">Homodimer.</text>
</comment>
<protein>
    <recommendedName>
        <fullName evidence="2">Outer membrane lipoprotein Blc</fullName>
    </recommendedName>
</protein>
<dbReference type="GO" id="GO:0009279">
    <property type="term" value="C:cell outer membrane"/>
    <property type="evidence" value="ECO:0007669"/>
    <property type="project" value="UniProtKB-SubCell"/>
</dbReference>
<dbReference type="PROSITE" id="PS00213">
    <property type="entry name" value="LIPOCALIN"/>
    <property type="match status" value="1"/>
</dbReference>
<dbReference type="CDD" id="cd19438">
    <property type="entry name" value="lipocalin_Blc-like"/>
    <property type="match status" value="1"/>
</dbReference>
<dbReference type="Pfam" id="PF08212">
    <property type="entry name" value="Lipocalin_2"/>
    <property type="match status" value="1"/>
</dbReference>
<keyword evidence="7" id="KW-1185">Reference proteome</keyword>
<keyword evidence="2" id="KW-0998">Cell outer membrane</keyword>
<dbReference type="OrthoDB" id="9793905at2"/>
<keyword evidence="2" id="KW-0449">Lipoprotein</keyword>
<name>A0A2U2AT32_9GAMM</name>
<sequence>MKKLLLSLIVGGLVTLGQMLFAADIKAVSDFDSERYLGQWYEIARLPNFFQEKCVGDISAQYQREGAGISVVNRCRVADGKVDVANGYATVENSSGSELKVSFLPRYFRWIPFTKGDYWVLRIDPEYQISLVGDSDRKYLWLLSRTPTLSEDLIADYLNSAKAMGYQLDEVIYTQNSPYNVSDQ</sequence>
<dbReference type="InterPro" id="IPR022272">
    <property type="entry name" value="Lipocalin_CS"/>
</dbReference>
<evidence type="ECO:0000256" key="2">
    <source>
        <dbReference type="PIRNR" id="PIRNR036893"/>
    </source>
</evidence>
<reference evidence="4" key="1">
    <citation type="journal article" date="2018" name="Genome Announc.">
        <title>Ignatzschineria cameli sp. nov., isolated from necrotic foot tissue of dromedaries (Camelus dromedarius) and associated maggots (Wohlfahrtia species) in Dubai.</title>
        <authorList>
            <person name="Tsang C.C."/>
            <person name="Tang J.Y."/>
            <person name="Fong J.Y."/>
            <person name="Kinne J."/>
            <person name="Lee H.H."/>
            <person name="Joseph M."/>
            <person name="Jose S."/>
            <person name="Schuster R.K."/>
            <person name="Tang Y."/>
            <person name="Sivakumar S."/>
            <person name="Chen J.H."/>
            <person name="Teng J.L."/>
            <person name="Lau S.K."/>
            <person name="Wernery U."/>
            <person name="Woo P.C."/>
        </authorList>
    </citation>
    <scope>NUCLEOTIDE SEQUENCE</scope>
    <source>
        <strain evidence="4">UAE-HKU57</strain>
        <strain evidence="5">UAE-HKU58</strain>
    </source>
</reference>
<reference evidence="6 7" key="2">
    <citation type="submission" date="2018-05" db="EMBL/GenBank/DDBJ databases">
        <title>Ignatzschineria dubaiensis sp. nov., isolated from necrotic foot tissues of dromedaries (Camelus dromedarius) and associated maggots in Dubai, United Arab Emirates.</title>
        <authorList>
            <person name="Tsang C.C."/>
            <person name="Tang J.Y.M."/>
            <person name="Fong J.Y.H."/>
            <person name="Kinne J."/>
            <person name="Lee H.H."/>
            <person name="Joseph M."/>
            <person name="Jose S."/>
            <person name="Schuster R.K."/>
            <person name="Tang Y."/>
            <person name="Sivakumar S."/>
            <person name="Chen J.H.K."/>
            <person name="Teng J.L.L."/>
            <person name="Lau S.K.P."/>
            <person name="Wernery U."/>
            <person name="Woo P.C.Y."/>
        </authorList>
    </citation>
    <scope>NUCLEOTIDE SEQUENCE [LARGE SCALE GENOMIC DNA]</scope>
    <source>
        <strain evidence="6">UAE-HKU57</strain>
        <strain evidence="7">UAE-HKU58</strain>
    </source>
</reference>
<dbReference type="SUPFAM" id="SSF50814">
    <property type="entry name" value="Lipocalins"/>
    <property type="match status" value="1"/>
</dbReference>
<comment type="caution">
    <text evidence="4">The sequence shown here is derived from an EMBL/GenBank/DDBJ whole genome shotgun (WGS) entry which is preliminary data.</text>
</comment>
<evidence type="ECO:0000313" key="7">
    <source>
        <dbReference type="Proteomes" id="UP000245217"/>
    </source>
</evidence>
<dbReference type="InterPro" id="IPR022271">
    <property type="entry name" value="Lipocalin_ApoD"/>
</dbReference>
<comment type="function">
    <text evidence="2">Involved in the storage or transport of lipids necessary for membrane maintenance under stressful conditions. Displays a binding preference for lysophospholipids.</text>
</comment>
<feature type="domain" description="Lipocalin/cytosolic fatty-acid binding" evidence="3">
    <location>
        <begin position="32"/>
        <end position="175"/>
    </location>
</feature>
<dbReference type="AlphaFoldDB" id="A0A2U2AT32"/>
<organism evidence="4 6">
    <name type="scientific">Ignatzschineria cameli</name>
    <dbReference type="NCBI Taxonomy" id="2182793"/>
    <lineage>
        <taxon>Bacteria</taxon>
        <taxon>Pseudomonadati</taxon>
        <taxon>Pseudomonadota</taxon>
        <taxon>Gammaproteobacteria</taxon>
        <taxon>Cardiobacteriales</taxon>
        <taxon>Ignatzschineriaceae</taxon>
        <taxon>Ignatzschineria</taxon>
    </lineage>
</organism>
<dbReference type="EMBL" id="QEWV01000003">
    <property type="protein sequence ID" value="PWD93126.1"/>
    <property type="molecule type" value="Genomic_DNA"/>
</dbReference>
<dbReference type="GO" id="GO:0008289">
    <property type="term" value="F:lipid binding"/>
    <property type="evidence" value="ECO:0007669"/>
    <property type="project" value="UniProtKB-UniRule"/>
</dbReference>
<dbReference type="InterPro" id="IPR047202">
    <property type="entry name" value="Lipocalin_Blc-like_dom"/>
</dbReference>
<comment type="subcellular location">
    <subcellularLocation>
        <location evidence="2">Cell outer membrane</location>
    </subcellularLocation>
</comment>